<dbReference type="EMBL" id="LAZR01046329">
    <property type="protein sequence ID" value="KKK96785.1"/>
    <property type="molecule type" value="Genomic_DNA"/>
</dbReference>
<comment type="caution">
    <text evidence="1">The sequence shown here is derived from an EMBL/GenBank/DDBJ whole genome shotgun (WGS) entry which is preliminary data.</text>
</comment>
<sequence length="35" mass="4099">MICTLQEAMVALKEGKQHWRDVVAEKVEPKLPEKY</sequence>
<feature type="non-terminal residue" evidence="1">
    <location>
        <position position="35"/>
    </location>
</feature>
<proteinExistence type="predicted"/>
<reference evidence="1" key="1">
    <citation type="journal article" date="2015" name="Nature">
        <title>Complex archaea that bridge the gap between prokaryotes and eukaryotes.</title>
        <authorList>
            <person name="Spang A."/>
            <person name="Saw J.H."/>
            <person name="Jorgensen S.L."/>
            <person name="Zaremba-Niedzwiedzka K."/>
            <person name="Martijn J."/>
            <person name="Lind A.E."/>
            <person name="van Eijk R."/>
            <person name="Schleper C."/>
            <person name="Guy L."/>
            <person name="Ettema T.J."/>
        </authorList>
    </citation>
    <scope>NUCLEOTIDE SEQUENCE</scope>
</reference>
<organism evidence="1">
    <name type="scientific">marine sediment metagenome</name>
    <dbReference type="NCBI Taxonomy" id="412755"/>
    <lineage>
        <taxon>unclassified sequences</taxon>
        <taxon>metagenomes</taxon>
        <taxon>ecological metagenomes</taxon>
    </lineage>
</organism>
<protein>
    <submittedName>
        <fullName evidence="1">Uncharacterized protein</fullName>
    </submittedName>
</protein>
<accession>A0A0F9AES1</accession>
<evidence type="ECO:0000313" key="1">
    <source>
        <dbReference type="EMBL" id="KKK96785.1"/>
    </source>
</evidence>
<name>A0A0F9AES1_9ZZZZ</name>
<gene>
    <name evidence="1" type="ORF">LCGC14_2659250</name>
</gene>
<dbReference type="AlphaFoldDB" id="A0A0F9AES1"/>